<dbReference type="InterPro" id="IPR005864">
    <property type="entry name" value="ATP_synth_F0_bsu_bac"/>
</dbReference>
<dbReference type="PANTHER" id="PTHR33445:SF1">
    <property type="entry name" value="ATP SYNTHASE SUBUNIT B"/>
    <property type="match status" value="1"/>
</dbReference>
<evidence type="ECO:0000256" key="15">
    <source>
        <dbReference type="RuleBase" id="RU003848"/>
    </source>
</evidence>
<gene>
    <name evidence="14" type="primary">atpF</name>
    <name evidence="17" type="ORF">Rhola_00004220</name>
</gene>
<keyword evidence="8 14" id="KW-1133">Transmembrane helix</keyword>
<dbReference type="PANTHER" id="PTHR33445">
    <property type="entry name" value="ATP SYNTHASE SUBUNIT B', CHLOROPLASTIC"/>
    <property type="match status" value="1"/>
</dbReference>
<keyword evidence="9 14" id="KW-0406">Ion transport</keyword>
<dbReference type="HAMAP" id="MF_01398">
    <property type="entry name" value="ATP_synth_b_bprime"/>
    <property type="match status" value="1"/>
</dbReference>
<evidence type="ECO:0000256" key="4">
    <source>
        <dbReference type="ARBA" id="ARBA00022475"/>
    </source>
</evidence>
<dbReference type="Gene3D" id="1.20.5.620">
    <property type="entry name" value="F1F0 ATP synthase subunit B, membrane domain"/>
    <property type="match status" value="1"/>
</dbReference>
<dbReference type="CDD" id="cd06503">
    <property type="entry name" value="ATP-synt_Fo_b"/>
    <property type="match status" value="1"/>
</dbReference>
<keyword evidence="16" id="KW-0175">Coiled coil</keyword>
<keyword evidence="7 14" id="KW-0375">Hydrogen ion transport</keyword>
<evidence type="ECO:0000313" key="18">
    <source>
        <dbReference type="Proteomes" id="UP000067708"/>
    </source>
</evidence>
<dbReference type="Proteomes" id="UP000067708">
    <property type="component" value="Chromosome"/>
</dbReference>
<dbReference type="eggNOG" id="COG0711">
    <property type="taxonomic scope" value="Bacteria"/>
</dbReference>
<comment type="similarity">
    <text evidence="2 14 15">Belongs to the ATPase B chain family.</text>
</comment>
<dbReference type="OrthoDB" id="5243563at2"/>
<evidence type="ECO:0000256" key="3">
    <source>
        <dbReference type="ARBA" id="ARBA00022448"/>
    </source>
</evidence>
<keyword evidence="5 14" id="KW-0138">CF(0)</keyword>
<evidence type="ECO:0000256" key="6">
    <source>
        <dbReference type="ARBA" id="ARBA00022692"/>
    </source>
</evidence>
<comment type="function">
    <text evidence="14">Component of the F(0) channel, it forms part of the peripheral stalk, linking F(1) to F(0).</text>
</comment>
<dbReference type="Pfam" id="PF00430">
    <property type="entry name" value="ATP-synt_B"/>
    <property type="match status" value="1"/>
</dbReference>
<dbReference type="SUPFAM" id="SSF81573">
    <property type="entry name" value="F1F0 ATP synthase subunit B, membrane domain"/>
    <property type="match status" value="1"/>
</dbReference>
<comment type="function">
    <text evidence="12 14">F(1)F(0) ATP synthase produces ATP from ADP in the presence of a proton or sodium gradient. F-type ATPases consist of two structural domains, F(1) containing the extramembraneous catalytic core and F(0) containing the membrane proton channel, linked together by a central stalk and a peripheral stalk. During catalysis, ATP synthesis in the catalytic domain of F(1) is coupled via a rotary mechanism of the central stalk subunits to proton translocation.</text>
</comment>
<accession>A0A060JBK8</accession>
<evidence type="ECO:0000256" key="10">
    <source>
        <dbReference type="ARBA" id="ARBA00023136"/>
    </source>
</evidence>
<reference evidence="17 18" key="1">
    <citation type="journal article" date="2014" name="Int. J. Syst. Evol. Microbiol.">
        <title>Rhodoluna lacicola gen. nov., sp. nov., a planktonic freshwater bacterium with stream-lined genome.</title>
        <authorList>
            <person name="Hahn M."/>
            <person name="Schmidt J."/>
            <person name="Taipale S.J."/>
            <person name="Doolittle W.F."/>
            <person name="Koll U."/>
        </authorList>
    </citation>
    <scope>NUCLEOTIDE SEQUENCE [LARGE SCALE GENOMIC DNA]</scope>
    <source>
        <strain evidence="17 18">MWH-Ta8</strain>
    </source>
</reference>
<evidence type="ECO:0000256" key="2">
    <source>
        <dbReference type="ARBA" id="ARBA00005513"/>
    </source>
</evidence>
<dbReference type="RefSeq" id="WP_038502026.1">
    <property type="nucleotide sequence ID" value="NZ_CP007490.1"/>
</dbReference>
<comment type="subunit">
    <text evidence="13 14">F-type ATPases have 2 components, F(1) - the catalytic core - and F(0) - the membrane proton channel. F(1) has five subunits: alpha(3), beta(3), gamma(1), delta(1), epsilon(1). F(0) has three main subunits: a(1), b(2) and c(10-14). The alpha and beta chains form an alternating ring which encloses part of the gamma chain. F(1) is attached to F(0) by a central stalk formed by the gamma and epsilon chains, while a peripheral stalk is formed by the delta and b chains.</text>
</comment>
<dbReference type="InterPro" id="IPR002146">
    <property type="entry name" value="ATP_synth_b/b'su_bac/chlpt"/>
</dbReference>
<comment type="subcellular location">
    <subcellularLocation>
        <location evidence="1 14">Cell membrane</location>
        <topology evidence="1 14">Single-pass membrane protein</topology>
    </subcellularLocation>
</comment>
<evidence type="ECO:0000256" key="8">
    <source>
        <dbReference type="ARBA" id="ARBA00022989"/>
    </source>
</evidence>
<organism evidence="17 18">
    <name type="scientific">Rhodoluna lacicola</name>
    <dbReference type="NCBI Taxonomy" id="529884"/>
    <lineage>
        <taxon>Bacteria</taxon>
        <taxon>Bacillati</taxon>
        <taxon>Actinomycetota</taxon>
        <taxon>Actinomycetes</taxon>
        <taxon>Micrococcales</taxon>
        <taxon>Microbacteriaceae</taxon>
        <taxon>Luna cluster</taxon>
        <taxon>Luna-1 subcluster</taxon>
        <taxon>Rhodoluna</taxon>
    </lineage>
</organism>
<dbReference type="InterPro" id="IPR028987">
    <property type="entry name" value="ATP_synth_B-like_membr_sf"/>
</dbReference>
<evidence type="ECO:0000256" key="11">
    <source>
        <dbReference type="ARBA" id="ARBA00023310"/>
    </source>
</evidence>
<evidence type="ECO:0000256" key="14">
    <source>
        <dbReference type="HAMAP-Rule" id="MF_01398"/>
    </source>
</evidence>
<proteinExistence type="inferred from homology"/>
<keyword evidence="4 14" id="KW-1003">Cell membrane</keyword>
<evidence type="ECO:0000256" key="13">
    <source>
        <dbReference type="ARBA" id="ARBA00025830"/>
    </source>
</evidence>
<name>A0A060JBK8_9MICO</name>
<dbReference type="EMBL" id="CP007490">
    <property type="protein sequence ID" value="AIC47241.1"/>
    <property type="molecule type" value="Genomic_DNA"/>
</dbReference>
<feature type="coiled-coil region" evidence="16">
    <location>
        <begin position="49"/>
        <end position="130"/>
    </location>
</feature>
<protein>
    <recommendedName>
        <fullName evidence="14">ATP synthase subunit b</fullName>
    </recommendedName>
    <alternativeName>
        <fullName evidence="14">ATP synthase F(0) sector subunit b</fullName>
    </alternativeName>
    <alternativeName>
        <fullName evidence="14">ATPase subunit I</fullName>
    </alternativeName>
    <alternativeName>
        <fullName evidence="14">F-type ATPase subunit b</fullName>
        <shortName evidence="14">F-ATPase subunit b</shortName>
    </alternativeName>
</protein>
<evidence type="ECO:0000313" key="17">
    <source>
        <dbReference type="EMBL" id="AIC47241.1"/>
    </source>
</evidence>
<keyword evidence="3 14" id="KW-0813">Transport</keyword>
<evidence type="ECO:0000256" key="1">
    <source>
        <dbReference type="ARBA" id="ARBA00004162"/>
    </source>
</evidence>
<dbReference type="NCBIfam" id="NF004412">
    <property type="entry name" value="PRK05759.1-3"/>
    <property type="match status" value="1"/>
</dbReference>
<evidence type="ECO:0000256" key="5">
    <source>
        <dbReference type="ARBA" id="ARBA00022547"/>
    </source>
</evidence>
<dbReference type="STRING" id="529884.Rhola_00004220"/>
<dbReference type="GO" id="GO:0016787">
    <property type="term" value="F:hydrolase activity"/>
    <property type="evidence" value="ECO:0007669"/>
    <property type="project" value="UniProtKB-KW"/>
</dbReference>
<sequence length="191" mass="20123">MISRILAAAAEGEAAPNPLLPASYDILWSSVVFFILLAFFWFKVLPNFKKTLDARTEAIEGRLEAAEKAQAEAAAKTANIEAEQAAARAEAAEIREAARAEGAVILAELKEQAAAEAARLTANAKSQIEAERQAALISLRAEVGTLAIDLASSVVGASLQNDKIASSVVDQFLADLEANDKSSKAKAGEKN</sequence>
<dbReference type="GO" id="GO:0005886">
    <property type="term" value="C:plasma membrane"/>
    <property type="evidence" value="ECO:0007669"/>
    <property type="project" value="UniProtKB-SubCell"/>
</dbReference>
<dbReference type="PATRIC" id="fig|529884.3.peg.404"/>
<dbReference type="HOGENOM" id="CLU_079215_5_2_11"/>
<dbReference type="AlphaFoldDB" id="A0A060JBK8"/>
<dbReference type="GO" id="GO:0045259">
    <property type="term" value="C:proton-transporting ATP synthase complex"/>
    <property type="evidence" value="ECO:0007669"/>
    <property type="project" value="UniProtKB-KW"/>
</dbReference>
<dbReference type="KEGG" id="rla:Rhola_00004220"/>
<keyword evidence="11 14" id="KW-0066">ATP synthesis</keyword>
<evidence type="ECO:0000256" key="12">
    <source>
        <dbReference type="ARBA" id="ARBA00025198"/>
    </source>
</evidence>
<keyword evidence="17" id="KW-0378">Hydrolase</keyword>
<evidence type="ECO:0000256" key="7">
    <source>
        <dbReference type="ARBA" id="ARBA00022781"/>
    </source>
</evidence>
<keyword evidence="18" id="KW-1185">Reference proteome</keyword>
<keyword evidence="6 14" id="KW-0812">Transmembrane</keyword>
<dbReference type="GO" id="GO:0046933">
    <property type="term" value="F:proton-transporting ATP synthase activity, rotational mechanism"/>
    <property type="evidence" value="ECO:0007669"/>
    <property type="project" value="UniProtKB-UniRule"/>
</dbReference>
<evidence type="ECO:0000256" key="9">
    <source>
        <dbReference type="ARBA" id="ARBA00023065"/>
    </source>
</evidence>
<dbReference type="GO" id="GO:0046961">
    <property type="term" value="F:proton-transporting ATPase activity, rotational mechanism"/>
    <property type="evidence" value="ECO:0007669"/>
    <property type="project" value="TreeGrafter"/>
</dbReference>
<dbReference type="InterPro" id="IPR050059">
    <property type="entry name" value="ATP_synthase_B_chain"/>
</dbReference>
<dbReference type="NCBIfam" id="TIGR01144">
    <property type="entry name" value="ATP_synt_b"/>
    <property type="match status" value="1"/>
</dbReference>
<evidence type="ECO:0000256" key="16">
    <source>
        <dbReference type="SAM" id="Coils"/>
    </source>
</evidence>
<keyword evidence="10 14" id="KW-0472">Membrane</keyword>
<feature type="transmembrane region" description="Helical" evidence="14">
    <location>
        <begin position="26"/>
        <end position="45"/>
    </location>
</feature>